<dbReference type="Proteomes" id="UP000825729">
    <property type="component" value="Unassembled WGS sequence"/>
</dbReference>
<feature type="compositionally biased region" description="Basic and acidic residues" evidence="1">
    <location>
        <begin position="196"/>
        <end position="205"/>
    </location>
</feature>
<dbReference type="GO" id="GO:0006353">
    <property type="term" value="P:DNA-templated transcription termination"/>
    <property type="evidence" value="ECO:0007669"/>
    <property type="project" value="InterPro"/>
</dbReference>
<feature type="compositionally biased region" description="Basic residues" evidence="1">
    <location>
        <begin position="90"/>
        <end position="102"/>
    </location>
</feature>
<organism evidence="3 4">
    <name type="scientific">Aristolochia fimbriata</name>
    <name type="common">White veined hardy Dutchman's pipe vine</name>
    <dbReference type="NCBI Taxonomy" id="158543"/>
    <lineage>
        <taxon>Eukaryota</taxon>
        <taxon>Viridiplantae</taxon>
        <taxon>Streptophyta</taxon>
        <taxon>Embryophyta</taxon>
        <taxon>Tracheophyta</taxon>
        <taxon>Spermatophyta</taxon>
        <taxon>Magnoliopsida</taxon>
        <taxon>Magnoliidae</taxon>
        <taxon>Piperales</taxon>
        <taxon>Aristolochiaceae</taxon>
        <taxon>Aristolochia</taxon>
    </lineage>
</organism>
<feature type="compositionally biased region" description="Polar residues" evidence="1">
    <location>
        <begin position="130"/>
        <end position="140"/>
    </location>
</feature>
<evidence type="ECO:0000313" key="3">
    <source>
        <dbReference type="EMBL" id="KAG9445668.1"/>
    </source>
</evidence>
<evidence type="ECO:0000259" key="2">
    <source>
        <dbReference type="SMART" id="SM00959"/>
    </source>
</evidence>
<comment type="caution">
    <text evidence="3">The sequence shown here is derived from an EMBL/GenBank/DDBJ whole genome shotgun (WGS) entry which is preliminary data.</text>
</comment>
<name>A0AAV7EEL2_ARIFI</name>
<feature type="region of interest" description="Disordered" evidence="1">
    <location>
        <begin position="8"/>
        <end position="42"/>
    </location>
</feature>
<dbReference type="InterPro" id="IPR011112">
    <property type="entry name" value="Rho-like_N"/>
</dbReference>
<evidence type="ECO:0000256" key="1">
    <source>
        <dbReference type="SAM" id="MobiDB-lite"/>
    </source>
</evidence>
<keyword evidence="4" id="KW-1185">Reference proteome</keyword>
<dbReference type="Pfam" id="PF07498">
    <property type="entry name" value="Rho_N"/>
    <property type="match status" value="1"/>
</dbReference>
<dbReference type="PANTHER" id="PTHR34449:SF5">
    <property type="entry name" value="ATP BINDING _ ATPASE"/>
    <property type="match status" value="1"/>
</dbReference>
<feature type="compositionally biased region" description="Basic and acidic residues" evidence="1">
    <location>
        <begin position="16"/>
        <end position="29"/>
    </location>
</feature>
<dbReference type="EMBL" id="JAINDJ010000005">
    <property type="protein sequence ID" value="KAG9445668.1"/>
    <property type="molecule type" value="Genomic_DNA"/>
</dbReference>
<evidence type="ECO:0000313" key="4">
    <source>
        <dbReference type="Proteomes" id="UP000825729"/>
    </source>
</evidence>
<sequence length="387" mass="42638">MSAGIRLLSSSVPGHGLHEGRHGLHEGRHGPGSGISGPAALQSQSCHGSFKPLVVKILVRGNYVCYSKRASLTCMATSGGPRRSSDFSRQNKHGHGFSRGKNRHNEDRDNFDNLEEPELLSSKNGPLLSLSGSPRFQATATPGPREKEIVELFRKVQAQLRERAAIKEEKKIEASQGQGERGTVDSLLKLLRKHSVDQGKTRTGSEDYNLDQQERSTTFDDGQNSDFFSSNSIGRDEVQEPRSTSSGRPASNFRRKSPVPRVKYQPIYSTEETLTPSKSLGNKKKNIKLEPEPEDVSLDVNDEVDEFPDVNGAEVSDMDEEVDELSDISDVDEVNDGRMEQQSLQLPSDLGSLKLSELRVLAKSRGLKGYSKLKKKELVSLLVEGTV</sequence>
<feature type="compositionally biased region" description="Polar residues" evidence="1">
    <location>
        <begin position="267"/>
        <end position="280"/>
    </location>
</feature>
<proteinExistence type="predicted"/>
<dbReference type="Gene3D" id="1.10.720.10">
    <property type="match status" value="1"/>
</dbReference>
<accession>A0AAV7EEL2</accession>
<gene>
    <name evidence="3" type="ORF">H6P81_011796</name>
</gene>
<dbReference type="SMART" id="SM00959">
    <property type="entry name" value="Rho_N"/>
    <property type="match status" value="1"/>
</dbReference>
<feature type="domain" description="Rho termination factor-like N-terminal" evidence="2">
    <location>
        <begin position="349"/>
        <end position="386"/>
    </location>
</feature>
<dbReference type="PANTHER" id="PTHR34449">
    <property type="entry name" value="RHO TERMINATION FACTOR"/>
    <property type="match status" value="1"/>
</dbReference>
<protein>
    <recommendedName>
        <fullName evidence="2">Rho termination factor-like N-terminal domain-containing protein</fullName>
    </recommendedName>
</protein>
<feature type="compositionally biased region" description="Polar residues" evidence="1">
    <location>
        <begin position="219"/>
        <end position="233"/>
    </location>
</feature>
<reference evidence="3 4" key="1">
    <citation type="submission" date="2021-07" db="EMBL/GenBank/DDBJ databases">
        <title>The Aristolochia fimbriata genome: insights into angiosperm evolution, floral development and chemical biosynthesis.</title>
        <authorList>
            <person name="Jiao Y."/>
        </authorList>
    </citation>
    <scope>NUCLEOTIDE SEQUENCE [LARGE SCALE GENOMIC DNA]</scope>
    <source>
        <strain evidence="3">IBCAS-2021</strain>
        <tissue evidence="3">Leaf</tissue>
    </source>
</reference>
<dbReference type="AlphaFoldDB" id="A0AAV7EEL2"/>
<feature type="region of interest" description="Disordered" evidence="1">
    <location>
        <begin position="196"/>
        <end position="291"/>
    </location>
</feature>
<feature type="region of interest" description="Disordered" evidence="1">
    <location>
        <begin position="75"/>
        <end position="144"/>
    </location>
</feature>